<proteinExistence type="predicted"/>
<dbReference type="Proteomes" id="UP001207582">
    <property type="component" value="Unassembled WGS sequence"/>
</dbReference>
<reference evidence="2 3" key="1">
    <citation type="submission" date="2022-10" db="EMBL/GenBank/DDBJ databases">
        <title>Defluviimonas sp. CAU 1641 isolated from mud.</title>
        <authorList>
            <person name="Kim W."/>
        </authorList>
    </citation>
    <scope>NUCLEOTIDE SEQUENCE [LARGE SCALE GENOMIC DNA]</scope>
    <source>
        <strain evidence="2 3">CAU 1641</strain>
    </source>
</reference>
<dbReference type="NCBIfam" id="TIGR02532">
    <property type="entry name" value="IV_pilin_GFxxxE"/>
    <property type="match status" value="1"/>
</dbReference>
<evidence type="ECO:0000313" key="2">
    <source>
        <dbReference type="EMBL" id="MCW3782576.1"/>
    </source>
</evidence>
<feature type="transmembrane region" description="Helical" evidence="1">
    <location>
        <begin position="12"/>
        <end position="35"/>
    </location>
</feature>
<sequence length="145" mass="15246">MKKLNAMRKRGFTLIETVLVLAVGLGLIVGGIIFFQQAQASSDLTDKTRVAVGVSSEVRSQFRTAASFGTAGTDITAAVSAASSLPAATYNALQVIAQDQEFDLLFANLNEKVCNRMALPATDLGPNSTKTADCANGNLTVTYAR</sequence>
<evidence type="ECO:0000313" key="3">
    <source>
        <dbReference type="Proteomes" id="UP001207582"/>
    </source>
</evidence>
<gene>
    <name evidence="2" type="ORF">OM960_13370</name>
</gene>
<comment type="caution">
    <text evidence="2">The sequence shown here is derived from an EMBL/GenBank/DDBJ whole genome shotgun (WGS) entry which is preliminary data.</text>
</comment>
<dbReference type="EMBL" id="JAPDOG010000011">
    <property type="protein sequence ID" value="MCW3782576.1"/>
    <property type="molecule type" value="Genomic_DNA"/>
</dbReference>
<organism evidence="2 3">
    <name type="scientific">Defluviimonas salinarum</name>
    <dbReference type="NCBI Taxonomy" id="2992147"/>
    <lineage>
        <taxon>Bacteria</taxon>
        <taxon>Pseudomonadati</taxon>
        <taxon>Pseudomonadota</taxon>
        <taxon>Alphaproteobacteria</taxon>
        <taxon>Rhodobacterales</taxon>
        <taxon>Paracoccaceae</taxon>
        <taxon>Albidovulum</taxon>
    </lineage>
</organism>
<name>A0ABT3J4J2_9RHOB</name>
<keyword evidence="1" id="KW-0812">Transmembrane</keyword>
<keyword evidence="1" id="KW-0472">Membrane</keyword>
<accession>A0ABT3J4J2</accession>
<evidence type="ECO:0000256" key="1">
    <source>
        <dbReference type="SAM" id="Phobius"/>
    </source>
</evidence>
<dbReference type="InterPro" id="IPR012902">
    <property type="entry name" value="N_methyl_site"/>
</dbReference>
<keyword evidence="3" id="KW-1185">Reference proteome</keyword>
<keyword evidence="1" id="KW-1133">Transmembrane helix</keyword>
<protein>
    <submittedName>
        <fullName evidence="2">Type II secretion system GspH family protein</fullName>
    </submittedName>
</protein>
<dbReference type="RefSeq" id="WP_264772310.1">
    <property type="nucleotide sequence ID" value="NZ_JAPDOG010000011.1"/>
</dbReference>